<accession>A0A0B0ED28</accession>
<sequence>MLKRDKKAEFLEVGIVSLKYQFTTEKKFNKSSLSKSKYRKLLELQCNDPVKVMEEEDTSQRWWMFQDEFFVEDEDLNADDVKAFALKGVRKEKS</sequence>
<comment type="caution">
    <text evidence="1">The sequence shown here is derived from an EMBL/GenBank/DDBJ whole genome shotgun (WGS) entry which is preliminary data.</text>
</comment>
<dbReference type="EMBL" id="JRYO01000255">
    <property type="protein sequence ID" value="KHE90589.1"/>
    <property type="molecule type" value="Genomic_DNA"/>
</dbReference>
<gene>
    <name evidence="1" type="ORF">SCABRO_03696</name>
</gene>
<evidence type="ECO:0000313" key="2">
    <source>
        <dbReference type="Proteomes" id="UP000030652"/>
    </source>
</evidence>
<proteinExistence type="predicted"/>
<organism evidence="1 2">
    <name type="scientific">Candidatus Scalindua brodae</name>
    <dbReference type="NCBI Taxonomy" id="237368"/>
    <lineage>
        <taxon>Bacteria</taxon>
        <taxon>Pseudomonadati</taxon>
        <taxon>Planctomycetota</taxon>
        <taxon>Candidatus Brocadiia</taxon>
        <taxon>Candidatus Brocadiales</taxon>
        <taxon>Candidatus Scalinduaceae</taxon>
        <taxon>Candidatus Scalindua</taxon>
    </lineage>
</organism>
<name>A0A0B0ED28_9BACT</name>
<evidence type="ECO:0000313" key="1">
    <source>
        <dbReference type="EMBL" id="KHE90589.1"/>
    </source>
</evidence>
<protein>
    <submittedName>
        <fullName evidence="1">Uncharacterized protein</fullName>
    </submittedName>
</protein>
<dbReference type="Proteomes" id="UP000030652">
    <property type="component" value="Unassembled WGS sequence"/>
</dbReference>
<reference evidence="1 2" key="1">
    <citation type="submission" date="2014-10" db="EMBL/GenBank/DDBJ databases">
        <title>Draft genome of anammox bacterium scalindua brodae, obtained using differential coverage binning of sequence data from two enrichment reactors.</title>
        <authorList>
            <person name="Speth D.R."/>
            <person name="Russ L."/>
            <person name="Kartal B."/>
            <person name="Op den Camp H.J."/>
            <person name="Dutilh B.E."/>
            <person name="Jetten M.S."/>
        </authorList>
    </citation>
    <scope>NUCLEOTIDE SEQUENCE [LARGE SCALE GENOMIC DNA]</scope>
    <source>
        <strain evidence="1">RU1</strain>
    </source>
</reference>
<dbReference type="AlphaFoldDB" id="A0A0B0ED28"/>